<evidence type="ECO:0008006" key="4">
    <source>
        <dbReference type="Google" id="ProtNLM"/>
    </source>
</evidence>
<dbReference type="Proteomes" id="UP001371391">
    <property type="component" value="Unassembled WGS sequence"/>
</dbReference>
<comment type="caution">
    <text evidence="2">The sequence shown here is derived from an EMBL/GenBank/DDBJ whole genome shotgun (WGS) entry which is preliminary data.</text>
</comment>
<protein>
    <recommendedName>
        <fullName evidence="4">Lipoprotein</fullName>
    </recommendedName>
</protein>
<feature type="chain" id="PRO_5046238180" description="Lipoprotein" evidence="1">
    <location>
        <begin position="20"/>
        <end position="56"/>
    </location>
</feature>
<accession>A0ABU9H114</accession>
<gene>
    <name evidence="2" type="ORF">V6257_10675</name>
</gene>
<keyword evidence="3" id="KW-1185">Reference proteome</keyword>
<proteinExistence type="predicted"/>
<sequence length="56" mass="6203">MKKLIPIFAILLAAGCVNVTPSSQYVSEPGANSNKECKTIPRHKHTVQWCKPHSSR</sequence>
<evidence type="ECO:0000256" key="1">
    <source>
        <dbReference type="SAM" id="SignalP"/>
    </source>
</evidence>
<reference evidence="2 3" key="1">
    <citation type="submission" date="2024-02" db="EMBL/GenBank/DDBJ databases">
        <title>Bacteria isolated from the canopy kelp, Nereocystis luetkeana.</title>
        <authorList>
            <person name="Pfister C.A."/>
            <person name="Younker I.T."/>
            <person name="Light S.H."/>
        </authorList>
    </citation>
    <scope>NUCLEOTIDE SEQUENCE [LARGE SCALE GENOMIC DNA]</scope>
    <source>
        <strain evidence="2 3">TI.1.03</strain>
    </source>
</reference>
<dbReference type="PROSITE" id="PS51257">
    <property type="entry name" value="PROKAR_LIPOPROTEIN"/>
    <property type="match status" value="1"/>
</dbReference>
<feature type="signal peptide" evidence="1">
    <location>
        <begin position="1"/>
        <end position="19"/>
    </location>
</feature>
<name>A0ABU9H114_9GAMM</name>
<evidence type="ECO:0000313" key="2">
    <source>
        <dbReference type="EMBL" id="MEL0655495.1"/>
    </source>
</evidence>
<organism evidence="2 3">
    <name type="scientific">Pseudoalteromonas issachenkonii</name>
    <dbReference type="NCBI Taxonomy" id="152297"/>
    <lineage>
        <taxon>Bacteria</taxon>
        <taxon>Pseudomonadati</taxon>
        <taxon>Pseudomonadota</taxon>
        <taxon>Gammaproteobacteria</taxon>
        <taxon>Alteromonadales</taxon>
        <taxon>Pseudoalteromonadaceae</taxon>
        <taxon>Pseudoalteromonas</taxon>
    </lineage>
</organism>
<keyword evidence="1" id="KW-0732">Signal</keyword>
<dbReference type="RefSeq" id="WP_341602694.1">
    <property type="nucleotide sequence ID" value="NZ_JBAKAW010000009.1"/>
</dbReference>
<evidence type="ECO:0000313" key="3">
    <source>
        <dbReference type="Proteomes" id="UP001371391"/>
    </source>
</evidence>
<dbReference type="EMBL" id="JBAKAW010000009">
    <property type="protein sequence ID" value="MEL0655495.1"/>
    <property type="molecule type" value="Genomic_DNA"/>
</dbReference>